<evidence type="ECO:0000256" key="1">
    <source>
        <dbReference type="ARBA" id="ARBA00022729"/>
    </source>
</evidence>
<dbReference type="NCBIfam" id="NF037995">
    <property type="entry name" value="TRAP_S1"/>
    <property type="match status" value="1"/>
</dbReference>
<dbReference type="EMBL" id="VDGG01000001">
    <property type="protein sequence ID" value="TQR18830.1"/>
    <property type="molecule type" value="Genomic_DNA"/>
</dbReference>
<keyword evidence="4" id="KW-1185">Reference proteome</keyword>
<dbReference type="CDD" id="cd13665">
    <property type="entry name" value="PBP2_TRAP_Dctp3_4"/>
    <property type="match status" value="1"/>
</dbReference>
<feature type="chain" id="PRO_5039321715" evidence="2">
    <location>
        <begin position="27"/>
        <end position="340"/>
    </location>
</feature>
<sequence length="340" mass="36839">MKKKSLKLFLLSTLFVLLTACSSSDASGSEAKLSFSHFWPSHHIVQTDVIEKLQTTLDEESDGNMQLEIYPTGQLGAPDEQYNLAVDGTADISLSVHGYTPGIYPLTSVSDLPFISTSSEEGSKIMQTLYDEFPEIQAEHDDVHPLWLFTGEPNQILSASKPVKSLEDLKGLKVRSPSTQMNAALEALGAVPVSMPVNDIYESLNKGVIDAAMAGVSTINDMKLYEVVDYITITNISSSSMFTVMNKDSYDSLSDANKEILDTFATTGAVETGKALDAGGQAGLDKAAEEGIEIIELADDEIARWADVVDPVIKSWIKEMDDKGLPGQAIYDRAKELGSN</sequence>
<dbReference type="PANTHER" id="PTHR33376">
    <property type="match status" value="1"/>
</dbReference>
<dbReference type="PROSITE" id="PS51257">
    <property type="entry name" value="PROKAR_LIPOPROTEIN"/>
    <property type="match status" value="1"/>
</dbReference>
<gene>
    <name evidence="3" type="ORF">FG383_00675</name>
</gene>
<proteinExistence type="predicted"/>
<name>A0A544TN34_9BACI</name>
<dbReference type="Gene3D" id="3.40.190.170">
    <property type="entry name" value="Bacterial extracellular solute-binding protein, family 7"/>
    <property type="match status" value="1"/>
</dbReference>
<comment type="caution">
    <text evidence="3">The sequence shown here is derived from an EMBL/GenBank/DDBJ whole genome shotgun (WGS) entry which is preliminary data.</text>
</comment>
<accession>A0A544TN34</accession>
<dbReference type="SUPFAM" id="SSF53850">
    <property type="entry name" value="Periplasmic binding protein-like II"/>
    <property type="match status" value="1"/>
</dbReference>
<reference evidence="3 4" key="1">
    <citation type="submission" date="2019-05" db="EMBL/GenBank/DDBJ databases">
        <title>Psychrobacillus vulpis sp. nov., a new species isolated from feces of a red fox that inhabits in The Tablas de Daimiel Natural Park, Albacete, Spain.</title>
        <authorList>
            <person name="Rodriguez M."/>
            <person name="Reina J.C."/>
            <person name="Bejar V."/>
            <person name="Llamas I."/>
        </authorList>
    </citation>
    <scope>NUCLEOTIDE SEQUENCE [LARGE SCALE GENOMIC DNA]</scope>
    <source>
        <strain evidence="3 4">NHI-2</strain>
    </source>
</reference>
<dbReference type="InterPro" id="IPR038404">
    <property type="entry name" value="TRAP_DctP_sf"/>
</dbReference>
<dbReference type="GO" id="GO:0055085">
    <property type="term" value="P:transmembrane transport"/>
    <property type="evidence" value="ECO:0007669"/>
    <property type="project" value="InterPro"/>
</dbReference>
<dbReference type="Proteomes" id="UP000318937">
    <property type="component" value="Unassembled WGS sequence"/>
</dbReference>
<evidence type="ECO:0000256" key="2">
    <source>
        <dbReference type="SAM" id="SignalP"/>
    </source>
</evidence>
<dbReference type="OrthoDB" id="1646at2"/>
<feature type="signal peptide" evidence="2">
    <location>
        <begin position="1"/>
        <end position="26"/>
    </location>
</feature>
<dbReference type="PANTHER" id="PTHR33376:SF15">
    <property type="entry name" value="BLL6794 PROTEIN"/>
    <property type="match status" value="1"/>
</dbReference>
<dbReference type="RefSeq" id="WP_142604913.1">
    <property type="nucleotide sequence ID" value="NZ_VDGG01000001.1"/>
</dbReference>
<organism evidence="3 4">
    <name type="scientific">Psychrobacillus soli</name>
    <dbReference type="NCBI Taxonomy" id="1543965"/>
    <lineage>
        <taxon>Bacteria</taxon>
        <taxon>Bacillati</taxon>
        <taxon>Bacillota</taxon>
        <taxon>Bacilli</taxon>
        <taxon>Bacillales</taxon>
        <taxon>Bacillaceae</taxon>
        <taxon>Psychrobacillus</taxon>
    </lineage>
</organism>
<dbReference type="InterPro" id="IPR018389">
    <property type="entry name" value="DctP_fam"/>
</dbReference>
<dbReference type="AlphaFoldDB" id="A0A544TN34"/>
<evidence type="ECO:0000313" key="3">
    <source>
        <dbReference type="EMBL" id="TQR18830.1"/>
    </source>
</evidence>
<dbReference type="Pfam" id="PF03480">
    <property type="entry name" value="DctP"/>
    <property type="match status" value="1"/>
</dbReference>
<keyword evidence="1 2" id="KW-0732">Signal</keyword>
<protein>
    <submittedName>
        <fullName evidence="3">TRAP transporter substrate-binding protein</fullName>
    </submittedName>
</protein>
<evidence type="ECO:0000313" key="4">
    <source>
        <dbReference type="Proteomes" id="UP000318937"/>
    </source>
</evidence>